<proteinExistence type="predicted"/>
<dbReference type="Proteomes" id="UP000239747">
    <property type="component" value="Unassembled WGS sequence"/>
</dbReference>
<evidence type="ECO:0000313" key="2">
    <source>
        <dbReference type="EMBL" id="PQJ32916.1"/>
    </source>
</evidence>
<dbReference type="InterPro" id="IPR008927">
    <property type="entry name" value="6-PGluconate_DH-like_C_sf"/>
</dbReference>
<dbReference type="Gene3D" id="1.10.1040.20">
    <property type="entry name" value="ProC-like, C-terminal domain"/>
    <property type="match status" value="1"/>
</dbReference>
<protein>
    <recommendedName>
        <fullName evidence="1">DUF2520 domain-containing protein</fullName>
    </recommendedName>
</protein>
<name>A0A2S7UD89_9FLAO</name>
<gene>
    <name evidence="2" type="ORF">BST92_13725</name>
</gene>
<dbReference type="PANTHER" id="PTHR40459:SF1">
    <property type="entry name" value="CONSERVED HYPOTHETICAL ALANINE AND LEUCINE RICH PROTEIN"/>
    <property type="match status" value="1"/>
</dbReference>
<dbReference type="Pfam" id="PF10728">
    <property type="entry name" value="DUF2520"/>
    <property type="match status" value="1"/>
</dbReference>
<dbReference type="Gene3D" id="3.40.50.720">
    <property type="entry name" value="NAD(P)-binding Rossmann-like Domain"/>
    <property type="match status" value="1"/>
</dbReference>
<evidence type="ECO:0000313" key="3">
    <source>
        <dbReference type="Proteomes" id="UP000239747"/>
    </source>
</evidence>
<keyword evidence="3" id="KW-1185">Reference proteome</keyword>
<feature type="domain" description="DUF2520" evidence="1">
    <location>
        <begin position="137"/>
        <end position="258"/>
    </location>
</feature>
<reference evidence="2 3" key="1">
    <citation type="submission" date="2017-01" db="EMBL/GenBank/DDBJ databases">
        <title>Trade-off between light-utilization and light-protection in marine flavobacteria.</title>
        <authorList>
            <person name="Kumagai Y."/>
            <person name="Yoshizawa S."/>
            <person name="Kogure K."/>
            <person name="Iwasaki W."/>
        </authorList>
    </citation>
    <scope>NUCLEOTIDE SEQUENCE [LARGE SCALE GENOMIC DNA]</scope>
    <source>
        <strain evidence="2 3">KCTC 32109</strain>
    </source>
</reference>
<dbReference type="PANTHER" id="PTHR40459">
    <property type="entry name" value="CONSERVED HYPOTHETICAL ALANINE AND LEUCINE RICH PROTEIN"/>
    <property type="match status" value="1"/>
</dbReference>
<dbReference type="InterPro" id="IPR018931">
    <property type="entry name" value="DUF2520"/>
</dbReference>
<dbReference type="InterPro" id="IPR037108">
    <property type="entry name" value="TM1727-like_C_sf"/>
</dbReference>
<dbReference type="AlphaFoldDB" id="A0A2S7UD89"/>
<dbReference type="RefSeq" id="WP_105071978.1">
    <property type="nucleotide sequence ID" value="NZ_MTPW01000001.1"/>
</dbReference>
<comment type="caution">
    <text evidence="2">The sequence shown here is derived from an EMBL/GenBank/DDBJ whole genome shotgun (WGS) entry which is preliminary data.</text>
</comment>
<dbReference type="InterPro" id="IPR036291">
    <property type="entry name" value="NAD(P)-bd_dom_sf"/>
</dbReference>
<dbReference type="OrthoDB" id="9810755at2"/>
<dbReference type="EMBL" id="MTPW01000001">
    <property type="protein sequence ID" value="PQJ32916.1"/>
    <property type="molecule type" value="Genomic_DNA"/>
</dbReference>
<sequence>MMEIIVIGTGNLGFNLCKAIENQYVIKDSAFAKAKCKNVKNTLKLIGYYNTSATRLASLQAPLLDSITSLPKADLIIIATPDDYITSVSNSLNTDAIVAHTSGSVDLQAVSNRNNYGVFYIPQSFSKSREMNFEELPVCLEYNNDIAQKGLETLGNCLSSKVTYLDSEQRRRLHIAAVYMNNFVNHCYTKADEILSDANIDASLLYPLMNETLAKAQELSPYEAQTGPARRNDVQTITKHLEALKTNDRAMYDAITNSIKNTYGN</sequence>
<organism evidence="2 3">
    <name type="scientific">Nonlabens arenilitoris</name>
    <dbReference type="NCBI Taxonomy" id="1217969"/>
    <lineage>
        <taxon>Bacteria</taxon>
        <taxon>Pseudomonadati</taxon>
        <taxon>Bacteroidota</taxon>
        <taxon>Flavobacteriia</taxon>
        <taxon>Flavobacteriales</taxon>
        <taxon>Flavobacteriaceae</taxon>
        <taxon>Nonlabens</taxon>
    </lineage>
</organism>
<dbReference type="SUPFAM" id="SSF51735">
    <property type="entry name" value="NAD(P)-binding Rossmann-fold domains"/>
    <property type="match status" value="1"/>
</dbReference>
<accession>A0A2S7UD89</accession>
<evidence type="ECO:0000259" key="1">
    <source>
        <dbReference type="Pfam" id="PF10728"/>
    </source>
</evidence>
<dbReference type="SUPFAM" id="SSF48179">
    <property type="entry name" value="6-phosphogluconate dehydrogenase C-terminal domain-like"/>
    <property type="match status" value="1"/>
</dbReference>